<dbReference type="InterPro" id="IPR008707">
    <property type="entry name" value="B-propeller_PilY1"/>
</dbReference>
<dbReference type="SMART" id="SM00564">
    <property type="entry name" value="PQQ"/>
    <property type="match status" value="3"/>
</dbReference>
<reference evidence="5 6" key="1">
    <citation type="submission" date="2023-08" db="EMBL/GenBank/DDBJ databases">
        <title>Rhodoferax potami sp. nov. and Rhodoferax mekongensis sp. nov., isolated from the Mekong River in Thailand.</title>
        <authorList>
            <person name="Kitikhun S."/>
            <person name="Charoenyingcharoen P."/>
            <person name="Siriarchawattana P."/>
            <person name="Likhitrattanapisal S."/>
            <person name="Nilsakha T."/>
            <person name="Chanpet A."/>
            <person name="Rattanawaree P."/>
            <person name="Ingsriswang S."/>
        </authorList>
    </citation>
    <scope>NUCLEOTIDE SEQUENCE [LARGE SCALE GENOMIC DNA]</scope>
    <source>
        <strain evidence="5 6">TBRC 17660</strain>
    </source>
</reference>
<gene>
    <name evidence="5" type="ORF">RAE19_16720</name>
</gene>
<evidence type="ECO:0000256" key="2">
    <source>
        <dbReference type="ARBA" id="ARBA00022837"/>
    </source>
</evidence>
<organism evidence="5 6">
    <name type="scientific">Rhodoferax potami</name>
    <dbReference type="NCBI Taxonomy" id="3068338"/>
    <lineage>
        <taxon>Bacteria</taxon>
        <taxon>Pseudomonadati</taxon>
        <taxon>Pseudomonadota</taxon>
        <taxon>Betaproteobacteria</taxon>
        <taxon>Burkholderiales</taxon>
        <taxon>Comamonadaceae</taxon>
        <taxon>Rhodoferax</taxon>
    </lineage>
</organism>
<comment type="caution">
    <text evidence="5">The sequence shown here is derived from an EMBL/GenBank/DDBJ whole genome shotgun (WGS) entry which is preliminary data.</text>
</comment>
<dbReference type="Proteomes" id="UP001321700">
    <property type="component" value="Unassembled WGS sequence"/>
</dbReference>
<feature type="region of interest" description="Disordered" evidence="3">
    <location>
        <begin position="1415"/>
        <end position="1439"/>
    </location>
</feature>
<dbReference type="EMBL" id="JAVBIK010000001">
    <property type="protein sequence ID" value="MDT7520330.1"/>
    <property type="molecule type" value="Genomic_DNA"/>
</dbReference>
<evidence type="ECO:0000313" key="5">
    <source>
        <dbReference type="EMBL" id="MDT7520330.1"/>
    </source>
</evidence>
<proteinExistence type="predicted"/>
<dbReference type="InterPro" id="IPR018391">
    <property type="entry name" value="PQQ_b-propeller_rpt"/>
</dbReference>
<evidence type="ECO:0000259" key="4">
    <source>
        <dbReference type="Pfam" id="PF05567"/>
    </source>
</evidence>
<feature type="compositionally biased region" description="Basic and acidic residues" evidence="3">
    <location>
        <begin position="1422"/>
        <end position="1431"/>
    </location>
</feature>
<sequence length="1466" mass="155341">MQLNLSNIPRLLKSKTSLVVSAALLFGGIGVAFFANSQLAPPNIPAVNLAADPLYAPPASDKPAIALSLSVEFPTVGSQYPSGSGTDNNYSNTTEYLGYYDAESCYTYNNAPTETLTGTETTADYKRFDRSGAAVSRMCTDAFSGNFLNWASSSAIDMLRLALSGGDRYIDTDSLTLLQRAVIPNGNPTCMWNNGNFPAKQLSRDGGGTGRYWGAVPNLLITQAGANDIWVANTLNRIYFGTSRTGSCGDTTAYTLGVAVPAPAFGPVANSSSALPTTGMTNCAAENGTCSFSGSKEVWYGAGTTWKVAPVTSTTGVACNNATFGDPIVGTAKRCYYRDGTPPAGTAGLNSDGFFYARVSVCTSTAGTLTDVRDYNLCKQYPNGKYKPTGVIQKYSDALRLAAFGYALEQTASYSSGRYGGVLRAPMKYVGNRTFNETGQENTPVTGNPNIEWDQTTGVLRANPDGDTTYNISGVINYLNKFGRTGTPGVYKRFDPVGELHYETLRYLQGLGPSSAAISSLTADMYDGFPIYTTWTDPYGGSRTSTADYSCTKANIVVIGDVNTHDGNRLPTTDIANNIPNINAWRTIVQKFEKNEVANYTDGQGVTTRTTGNPNGANNSVPTNVRTSQIMGTAYWARTHDIRGSDWTNAPSKQRPGLRVRTFTFDVNENGSSGGTGAETAGQRDYRRFANQFFMAAKYGGFETDPSNPEGNPYNTYGNPFKDKDGNTNNNVWQDTVRPAGEANSYYLQSSARGILTAFDEIFSRASTQARSIAGAALQNKNLTSSGTAFYQGAFDTSNWTGDVISTPLTLNTSNELVIGTTATWSAAARLTAMANPATTRNIVVGRTSTNPNPIATDFKWAEIDADLKTNLGKLTPSSAEDTLGSDRLSYLRGANTRDGTTFRQRTGKLLGDIVNSGVVYAGAPSSSVPSDSSYSLFVAANAARTAAVYVGANDGMLHAFSAATGDELFGYIPSWMGPKLAALTAPTYAANHQAYVDATPVVGEVKVANSSPASASDWKTVLVGGTGAGGRGVYALDVTDPSSFSASKVLWEFTQLHDADMGFVIGAPKLVKMRTSAPSAASPTYRWFAAVASGVNNYVNDGLGNFSSTGAPTIFLLALDKPAGTAWTSTGGEPNYYKIALPFNATTSLTNPTGVVNFQTIIGPSREVTQLYAGDLHGNLWKLDFSELGSTDWNINKLSYFKTGSGLTIAPYPMYIAKSASGAIQPITMAPALSAAAVVSSTTDIVVSFATGKFMESGDKNSTAQQSFYSIYDNNTRTADTSSPVVPPAISGRGRLVQGVINTTAGTVTVSSFKWGRPSSDADTTTRAGYYFDFPSSGEKAVSNPKIIGNNLTFNTLIPAAPGSTGGCTAAGGSGRTYDLDLDSGNGTFRTSTVGLLGESLIVQIPSAITYTKSRTTGRRTKTEYSDRLDTGSGSATKGSRITVTTVSGRLSWRQVNNYQDLKNN</sequence>
<keyword evidence="2" id="KW-0106">Calcium</keyword>
<keyword evidence="1" id="KW-0479">Metal-binding</keyword>
<accession>A0ABU3KR93</accession>
<dbReference type="Pfam" id="PF05567">
    <property type="entry name" value="T4P_PilY1"/>
    <property type="match status" value="2"/>
</dbReference>
<feature type="region of interest" description="Disordered" evidence="3">
    <location>
        <begin position="603"/>
        <end position="624"/>
    </location>
</feature>
<evidence type="ECO:0000256" key="3">
    <source>
        <dbReference type="SAM" id="MobiDB-lite"/>
    </source>
</evidence>
<evidence type="ECO:0000313" key="6">
    <source>
        <dbReference type="Proteomes" id="UP001321700"/>
    </source>
</evidence>
<dbReference type="RefSeq" id="WP_313875935.1">
    <property type="nucleotide sequence ID" value="NZ_JAVBIK010000001.1"/>
</dbReference>
<feature type="domain" description="PilY1 beta-propeller" evidence="4">
    <location>
        <begin position="911"/>
        <end position="1061"/>
    </location>
</feature>
<keyword evidence="6" id="KW-1185">Reference proteome</keyword>
<feature type="domain" description="PilY1 beta-propeller" evidence="4">
    <location>
        <begin position="1172"/>
        <end position="1312"/>
    </location>
</feature>
<protein>
    <submittedName>
        <fullName evidence="5">PilC/PilY family type IV pilus protein</fullName>
    </submittedName>
</protein>
<evidence type="ECO:0000256" key="1">
    <source>
        <dbReference type="ARBA" id="ARBA00022723"/>
    </source>
</evidence>
<name>A0ABU3KR93_9BURK</name>